<organism evidence="1 2">
    <name type="scientific">Bacillus cereus</name>
    <dbReference type="NCBI Taxonomy" id="1396"/>
    <lineage>
        <taxon>Bacteria</taxon>
        <taxon>Bacillati</taxon>
        <taxon>Bacillota</taxon>
        <taxon>Bacilli</taxon>
        <taxon>Bacillales</taxon>
        <taxon>Bacillaceae</taxon>
        <taxon>Bacillus</taxon>
        <taxon>Bacillus cereus group</taxon>
    </lineage>
</organism>
<sequence length="146" mass="17365">MLETLEMRKKQHEIKIKKYKKIQKYYNPFLWTISVIYFLYFMIIDNSLSVHLLLSFVIGLILWSIGLAINLKLVNELKGKGKILNIETINEMKNNKYMSPGRKERYITDYNATKDGLEKIMIYANFMLEAKERENEIKDDNSNLDM</sequence>
<dbReference type="RefSeq" id="WP_000894492.1">
    <property type="nucleotide sequence ID" value="NZ_AP022858.1"/>
</dbReference>
<reference evidence="1 2" key="1">
    <citation type="submission" date="2015-09" db="EMBL/GenBank/DDBJ databases">
        <title>Bacillus cereus food isolates.</title>
        <authorList>
            <person name="Boekhorst J."/>
        </authorList>
    </citation>
    <scope>NUCLEOTIDE SEQUENCE [LARGE SCALE GENOMIC DNA]</scope>
    <source>
        <strain evidence="1 2">B4088</strain>
    </source>
</reference>
<name>A0A136C7N7_BACCE</name>
<evidence type="ECO:0000313" key="2">
    <source>
        <dbReference type="Proteomes" id="UP000076482"/>
    </source>
</evidence>
<gene>
    <name evidence="1" type="ORF">B4088_4964</name>
</gene>
<dbReference type="EMBL" id="LJKE01000091">
    <property type="protein sequence ID" value="KZD56990.1"/>
    <property type="molecule type" value="Genomic_DNA"/>
</dbReference>
<dbReference type="Proteomes" id="UP000076482">
    <property type="component" value="Unassembled WGS sequence"/>
</dbReference>
<comment type="caution">
    <text evidence="1">The sequence shown here is derived from an EMBL/GenBank/DDBJ whole genome shotgun (WGS) entry which is preliminary data.</text>
</comment>
<protein>
    <submittedName>
        <fullName evidence="1">Uncharacterized protein</fullName>
    </submittedName>
</protein>
<dbReference type="AlphaFoldDB" id="A0A136C7N7"/>
<evidence type="ECO:0000313" key="1">
    <source>
        <dbReference type="EMBL" id="KZD56990.1"/>
    </source>
</evidence>
<accession>A0A136C7N7</accession>
<proteinExistence type="predicted"/>
<dbReference type="PATRIC" id="fig|1396.535.peg.6810"/>